<proteinExistence type="predicted"/>
<evidence type="ECO:0000256" key="2">
    <source>
        <dbReference type="ARBA" id="ARBA00022692"/>
    </source>
</evidence>
<dbReference type="EMBL" id="PVTQ01000005">
    <property type="protein sequence ID" value="PRY90286.1"/>
    <property type="molecule type" value="Genomic_DNA"/>
</dbReference>
<accession>A0A2T0WUA7</accession>
<evidence type="ECO:0000256" key="4">
    <source>
        <dbReference type="ARBA" id="ARBA00023136"/>
    </source>
</evidence>
<dbReference type="RefSeq" id="WP_106264133.1">
    <property type="nucleotide sequence ID" value="NZ_PVTQ01000005.1"/>
</dbReference>
<dbReference type="AlphaFoldDB" id="A0A2T0WUA7"/>
<dbReference type="Pfam" id="PF04893">
    <property type="entry name" value="Yip1"/>
    <property type="match status" value="1"/>
</dbReference>
<feature type="domain" description="Yip1" evidence="6">
    <location>
        <begin position="32"/>
        <end position="181"/>
    </location>
</feature>
<keyword evidence="8" id="KW-1185">Reference proteome</keyword>
<evidence type="ECO:0000259" key="6">
    <source>
        <dbReference type="Pfam" id="PF04893"/>
    </source>
</evidence>
<keyword evidence="3 5" id="KW-1133">Transmembrane helix</keyword>
<feature type="transmembrane region" description="Helical" evidence="5">
    <location>
        <begin position="128"/>
        <end position="150"/>
    </location>
</feature>
<dbReference type="GO" id="GO:0016020">
    <property type="term" value="C:membrane"/>
    <property type="evidence" value="ECO:0007669"/>
    <property type="project" value="UniProtKB-SubCell"/>
</dbReference>
<evidence type="ECO:0000313" key="8">
    <source>
        <dbReference type="Proteomes" id="UP000238392"/>
    </source>
</evidence>
<reference evidence="7 8" key="1">
    <citation type="submission" date="2018-03" db="EMBL/GenBank/DDBJ databases">
        <title>Genomic Encyclopedia of Archaeal and Bacterial Type Strains, Phase II (KMG-II): from individual species to whole genera.</title>
        <authorList>
            <person name="Goeker M."/>
        </authorList>
    </citation>
    <scope>NUCLEOTIDE SEQUENCE [LARGE SCALE GENOMIC DNA]</scope>
    <source>
        <strain evidence="7 8">DSM 100212</strain>
    </source>
</reference>
<protein>
    <submittedName>
        <fullName evidence="7">Yip1-like protein</fullName>
    </submittedName>
</protein>
<organism evidence="7 8">
    <name type="scientific">Donghicola tyrosinivorans</name>
    <dbReference type="NCBI Taxonomy" id="1652492"/>
    <lineage>
        <taxon>Bacteria</taxon>
        <taxon>Pseudomonadati</taxon>
        <taxon>Pseudomonadota</taxon>
        <taxon>Alphaproteobacteria</taxon>
        <taxon>Rhodobacterales</taxon>
        <taxon>Roseobacteraceae</taxon>
        <taxon>Donghicola</taxon>
    </lineage>
</organism>
<keyword evidence="2 5" id="KW-0812">Transmembrane</keyword>
<sequence>MTMTLPALWQMVLRTLQDPLAMGQELIALRLSRATVWMAMTLVCVLSVLMFFVSEAVIPTAGGVMAPLITPMSMAVMVVGNLVMMIFAVFWTGRALEGRGRLEDIVLLMSWVQFMLLVAQVPQTVLALFSATLSSLLAMGAVLYALWLIVKFTQAAHGFDSAGKAVLTVVLAIVGIMVGLAIVLSLIGASVIGGPV</sequence>
<evidence type="ECO:0000313" key="7">
    <source>
        <dbReference type="EMBL" id="PRY90286.1"/>
    </source>
</evidence>
<name>A0A2T0WUA7_9RHOB</name>
<dbReference type="Proteomes" id="UP000238392">
    <property type="component" value="Unassembled WGS sequence"/>
</dbReference>
<feature type="transmembrane region" description="Helical" evidence="5">
    <location>
        <begin position="74"/>
        <end position="93"/>
    </location>
</feature>
<feature type="transmembrane region" description="Helical" evidence="5">
    <location>
        <begin position="162"/>
        <end position="192"/>
    </location>
</feature>
<keyword evidence="4 5" id="KW-0472">Membrane</keyword>
<dbReference type="InterPro" id="IPR006977">
    <property type="entry name" value="Yip1_dom"/>
</dbReference>
<dbReference type="OrthoDB" id="7872013at2"/>
<evidence type="ECO:0000256" key="1">
    <source>
        <dbReference type="ARBA" id="ARBA00004141"/>
    </source>
</evidence>
<comment type="subcellular location">
    <subcellularLocation>
        <location evidence="1">Membrane</location>
        <topology evidence="1">Multi-pass membrane protein</topology>
    </subcellularLocation>
</comment>
<evidence type="ECO:0000256" key="5">
    <source>
        <dbReference type="SAM" id="Phobius"/>
    </source>
</evidence>
<gene>
    <name evidence="7" type="ORF">CLV74_105269</name>
</gene>
<evidence type="ECO:0000256" key="3">
    <source>
        <dbReference type="ARBA" id="ARBA00022989"/>
    </source>
</evidence>
<feature type="transmembrane region" description="Helical" evidence="5">
    <location>
        <begin position="34"/>
        <end position="54"/>
    </location>
</feature>
<comment type="caution">
    <text evidence="7">The sequence shown here is derived from an EMBL/GenBank/DDBJ whole genome shotgun (WGS) entry which is preliminary data.</text>
</comment>